<comment type="caution">
    <text evidence="1">The sequence shown here is derived from an EMBL/GenBank/DDBJ whole genome shotgun (WGS) entry which is preliminary data.</text>
</comment>
<organism evidence="1 2">
    <name type="scientific">Ensete ventricosum</name>
    <name type="common">Abyssinian banana</name>
    <name type="synonym">Musa ensete</name>
    <dbReference type="NCBI Taxonomy" id="4639"/>
    <lineage>
        <taxon>Eukaryota</taxon>
        <taxon>Viridiplantae</taxon>
        <taxon>Streptophyta</taxon>
        <taxon>Embryophyta</taxon>
        <taxon>Tracheophyta</taxon>
        <taxon>Spermatophyta</taxon>
        <taxon>Magnoliopsida</taxon>
        <taxon>Liliopsida</taxon>
        <taxon>Zingiberales</taxon>
        <taxon>Musaceae</taxon>
        <taxon>Ensete</taxon>
    </lineage>
</organism>
<dbReference type="AlphaFoldDB" id="A0A426YSH1"/>
<evidence type="ECO:0000313" key="1">
    <source>
        <dbReference type="EMBL" id="RRT54674.1"/>
    </source>
</evidence>
<sequence length="114" mass="12218">MLATSSLQHLTRHQSPCCQGYCRLVDLSHSLCHAASRLLSVVLQADRPVAFALSCRQSPIVRGAAGWSARHVCFTMPPTALSTARCQVHCGSIETLNLPVDLTEVGSASDVLMT</sequence>
<accession>A0A426YSH1</accession>
<proteinExistence type="predicted"/>
<name>A0A426YSH1_ENSVE</name>
<dbReference type="EMBL" id="AMZH03010479">
    <property type="protein sequence ID" value="RRT54674.1"/>
    <property type="molecule type" value="Genomic_DNA"/>
</dbReference>
<dbReference type="Proteomes" id="UP000287651">
    <property type="component" value="Unassembled WGS sequence"/>
</dbReference>
<reference evidence="1 2" key="1">
    <citation type="journal article" date="2014" name="Agronomy (Basel)">
        <title>A Draft Genome Sequence for Ensete ventricosum, the Drought-Tolerant Tree Against Hunger.</title>
        <authorList>
            <person name="Harrison J."/>
            <person name="Moore K.A."/>
            <person name="Paszkiewicz K."/>
            <person name="Jones T."/>
            <person name="Grant M."/>
            <person name="Ambacheew D."/>
            <person name="Muzemil S."/>
            <person name="Studholme D.J."/>
        </authorList>
    </citation>
    <scope>NUCLEOTIDE SEQUENCE [LARGE SCALE GENOMIC DNA]</scope>
</reference>
<evidence type="ECO:0000313" key="2">
    <source>
        <dbReference type="Proteomes" id="UP000287651"/>
    </source>
</evidence>
<protein>
    <submittedName>
        <fullName evidence="1">Uncharacterized protein</fullName>
    </submittedName>
</protein>
<gene>
    <name evidence="1" type="ORF">B296_00026372</name>
</gene>